<proteinExistence type="predicted"/>
<feature type="transmembrane region" description="Helical" evidence="1">
    <location>
        <begin position="6"/>
        <end position="25"/>
    </location>
</feature>
<organism evidence="2">
    <name type="scientific">viral metagenome</name>
    <dbReference type="NCBI Taxonomy" id="1070528"/>
    <lineage>
        <taxon>unclassified sequences</taxon>
        <taxon>metagenomes</taxon>
        <taxon>organismal metagenomes</taxon>
    </lineage>
</organism>
<keyword evidence="1" id="KW-0472">Membrane</keyword>
<keyword evidence="1" id="KW-1133">Transmembrane helix</keyword>
<dbReference type="EMBL" id="MN740696">
    <property type="protein sequence ID" value="QHU08349.1"/>
    <property type="molecule type" value="Genomic_DNA"/>
</dbReference>
<name>A0A6C0JS04_9ZZZZ</name>
<dbReference type="AlphaFoldDB" id="A0A6C0JS04"/>
<evidence type="ECO:0000313" key="2">
    <source>
        <dbReference type="EMBL" id="QHU08349.1"/>
    </source>
</evidence>
<protein>
    <submittedName>
        <fullName evidence="2">Uncharacterized protein</fullName>
    </submittedName>
</protein>
<reference evidence="2" key="1">
    <citation type="journal article" date="2020" name="Nature">
        <title>Giant virus diversity and host interactions through global metagenomics.</title>
        <authorList>
            <person name="Schulz F."/>
            <person name="Roux S."/>
            <person name="Paez-Espino D."/>
            <person name="Jungbluth S."/>
            <person name="Walsh D.A."/>
            <person name="Denef V.J."/>
            <person name="McMahon K.D."/>
            <person name="Konstantinidis K.T."/>
            <person name="Eloe-Fadrosh E.A."/>
            <person name="Kyrpides N.C."/>
            <person name="Woyke T."/>
        </authorList>
    </citation>
    <scope>NUCLEOTIDE SEQUENCE</scope>
    <source>
        <strain evidence="2">GVMAG-S-1062768-28</strain>
    </source>
</reference>
<evidence type="ECO:0000256" key="1">
    <source>
        <dbReference type="SAM" id="Phobius"/>
    </source>
</evidence>
<accession>A0A6C0JS04</accession>
<keyword evidence="1" id="KW-0812">Transmembrane</keyword>
<sequence length="71" mass="7645">MEIVFMVGIFILVVLVGIAVYFIAFDRSGPKTTKIVSFVTPSDVNPVKKQIAQEQGRSCTTCGGCAKTVSF</sequence>